<dbReference type="GO" id="GO:0000976">
    <property type="term" value="F:transcription cis-regulatory region binding"/>
    <property type="evidence" value="ECO:0007669"/>
    <property type="project" value="TreeGrafter"/>
</dbReference>
<dbReference type="InterPro" id="IPR009057">
    <property type="entry name" value="Homeodomain-like_sf"/>
</dbReference>
<name>A0A1T4MP86_9HYPH</name>
<dbReference type="STRING" id="225324.SAMN02745126_01897"/>
<dbReference type="InterPro" id="IPR050109">
    <property type="entry name" value="HTH-type_TetR-like_transc_reg"/>
</dbReference>
<accession>A0A1T4MP86</accession>
<gene>
    <name evidence="6" type="ORF">SAMN02745126_01897</name>
</gene>
<evidence type="ECO:0000313" key="6">
    <source>
        <dbReference type="EMBL" id="SJZ68625.1"/>
    </source>
</evidence>
<evidence type="ECO:0000256" key="2">
    <source>
        <dbReference type="ARBA" id="ARBA00023125"/>
    </source>
</evidence>
<dbReference type="PANTHER" id="PTHR30055">
    <property type="entry name" value="HTH-TYPE TRANSCRIPTIONAL REGULATOR RUTR"/>
    <property type="match status" value="1"/>
</dbReference>
<feature type="domain" description="HTH tetR-type" evidence="5">
    <location>
        <begin position="17"/>
        <end position="77"/>
    </location>
</feature>
<dbReference type="SUPFAM" id="SSF46689">
    <property type="entry name" value="Homeodomain-like"/>
    <property type="match status" value="1"/>
</dbReference>
<dbReference type="EMBL" id="FUWJ01000002">
    <property type="protein sequence ID" value="SJZ68625.1"/>
    <property type="molecule type" value="Genomic_DNA"/>
</dbReference>
<dbReference type="OrthoDB" id="2356263at2"/>
<dbReference type="Gene3D" id="1.10.10.60">
    <property type="entry name" value="Homeodomain-like"/>
    <property type="match status" value="1"/>
</dbReference>
<dbReference type="RefSeq" id="WP_085933636.1">
    <property type="nucleotide sequence ID" value="NZ_FUWJ01000002.1"/>
</dbReference>
<dbReference type="Proteomes" id="UP000190092">
    <property type="component" value="Unassembled WGS sequence"/>
</dbReference>
<evidence type="ECO:0000256" key="1">
    <source>
        <dbReference type="ARBA" id="ARBA00023015"/>
    </source>
</evidence>
<proteinExistence type="predicted"/>
<organism evidence="6 7">
    <name type="scientific">Enhydrobacter aerosaccus</name>
    <dbReference type="NCBI Taxonomy" id="225324"/>
    <lineage>
        <taxon>Bacteria</taxon>
        <taxon>Pseudomonadati</taxon>
        <taxon>Pseudomonadota</taxon>
        <taxon>Alphaproteobacteria</taxon>
        <taxon>Hyphomicrobiales</taxon>
        <taxon>Enhydrobacter</taxon>
    </lineage>
</organism>
<dbReference type="InterPro" id="IPR015292">
    <property type="entry name" value="Tscrpt_reg_YbiH_C"/>
</dbReference>
<reference evidence="7" key="1">
    <citation type="submission" date="2017-02" db="EMBL/GenBank/DDBJ databases">
        <authorList>
            <person name="Varghese N."/>
            <person name="Submissions S."/>
        </authorList>
    </citation>
    <scope>NUCLEOTIDE SEQUENCE [LARGE SCALE GENOMIC DNA]</scope>
    <source>
        <strain evidence="7">ATCC 27094</strain>
    </source>
</reference>
<dbReference type="PANTHER" id="PTHR30055:SF234">
    <property type="entry name" value="HTH-TYPE TRANSCRIPTIONAL REGULATOR BETI"/>
    <property type="match status" value="1"/>
</dbReference>
<feature type="DNA-binding region" description="H-T-H motif" evidence="4">
    <location>
        <begin position="40"/>
        <end position="59"/>
    </location>
</feature>
<dbReference type="PROSITE" id="PS50977">
    <property type="entry name" value="HTH_TETR_2"/>
    <property type="match status" value="1"/>
</dbReference>
<evidence type="ECO:0000259" key="5">
    <source>
        <dbReference type="PROSITE" id="PS50977"/>
    </source>
</evidence>
<evidence type="ECO:0000313" key="7">
    <source>
        <dbReference type="Proteomes" id="UP000190092"/>
    </source>
</evidence>
<dbReference type="InterPro" id="IPR001647">
    <property type="entry name" value="HTH_TetR"/>
</dbReference>
<dbReference type="Gene3D" id="1.10.357.10">
    <property type="entry name" value="Tetracycline Repressor, domain 2"/>
    <property type="match status" value="1"/>
</dbReference>
<dbReference type="Pfam" id="PF00440">
    <property type="entry name" value="TetR_N"/>
    <property type="match status" value="1"/>
</dbReference>
<protein>
    <submittedName>
        <fullName evidence="6">Transcriptional regulator, TetR family</fullName>
    </submittedName>
</protein>
<dbReference type="PRINTS" id="PR00455">
    <property type="entry name" value="HTHTETR"/>
</dbReference>
<dbReference type="InterPro" id="IPR036271">
    <property type="entry name" value="Tet_transcr_reg_TetR-rel_C_sf"/>
</dbReference>
<keyword evidence="7" id="KW-1185">Reference proteome</keyword>
<sequence>MSQNTLRQRPGIYARGEDTRRRILDTALEVFATEGYEGASTRLLAERAGVNLPAIQYYFGSKEGLYRAVIEHIVQYNEAHFASLDLKVKAALDDPTTTTDRLLDLLCEMLESFVVLVTSGGHDDSRRLFYARAEVECTSGLEFLQKQSTRQVFDPCLALVSRLLGKPTDETECVVRALMLLGQATIFCHQKIRQVIGLNVKERLDEIRAALRLHTGVVMRAAMEASQPGQSTPQPTTGH</sequence>
<evidence type="ECO:0000256" key="4">
    <source>
        <dbReference type="PROSITE-ProRule" id="PRU00335"/>
    </source>
</evidence>
<keyword evidence="3" id="KW-0804">Transcription</keyword>
<dbReference type="AlphaFoldDB" id="A0A1T4MP86"/>
<dbReference type="SUPFAM" id="SSF48498">
    <property type="entry name" value="Tetracyclin repressor-like, C-terminal domain"/>
    <property type="match status" value="1"/>
</dbReference>
<keyword evidence="2 4" id="KW-0238">DNA-binding</keyword>
<dbReference type="GO" id="GO:0003700">
    <property type="term" value="F:DNA-binding transcription factor activity"/>
    <property type="evidence" value="ECO:0007669"/>
    <property type="project" value="TreeGrafter"/>
</dbReference>
<dbReference type="Pfam" id="PF09209">
    <property type="entry name" value="CecR_C"/>
    <property type="match status" value="1"/>
</dbReference>
<keyword evidence="1" id="KW-0805">Transcription regulation</keyword>
<evidence type="ECO:0000256" key="3">
    <source>
        <dbReference type="ARBA" id="ARBA00023163"/>
    </source>
</evidence>